<feature type="compositionally biased region" description="Polar residues" evidence="1">
    <location>
        <begin position="542"/>
        <end position="553"/>
    </location>
</feature>
<accession>A0A0J9XDE7</accession>
<feature type="region of interest" description="Disordered" evidence="1">
    <location>
        <begin position="926"/>
        <end position="953"/>
    </location>
</feature>
<keyword evidence="3" id="KW-1185">Reference proteome</keyword>
<feature type="region of interest" description="Disordered" evidence="1">
    <location>
        <begin position="498"/>
        <end position="553"/>
    </location>
</feature>
<feature type="compositionally biased region" description="Low complexity" evidence="1">
    <location>
        <begin position="17"/>
        <end position="29"/>
    </location>
</feature>
<name>A0A0J9XDE7_GEOCN</name>
<dbReference type="EMBL" id="CCBN010000009">
    <property type="protein sequence ID" value="CDO54884.1"/>
    <property type="molecule type" value="Genomic_DNA"/>
</dbReference>
<evidence type="ECO:0000313" key="3">
    <source>
        <dbReference type="Proteomes" id="UP000242525"/>
    </source>
</evidence>
<feature type="compositionally biased region" description="Basic residues" evidence="1">
    <location>
        <begin position="170"/>
        <end position="179"/>
    </location>
</feature>
<sequence>MPPVTRRAEGHNNQLAEIPSSPIIISSSESESESDESLKGTPLSQRRRFRKSTMLATSAAKPSRRRLTLSRSATAAPSKEDSPSRAPLTQTPSVRGRRSRSNLSKSPSVSHSPNPSPSTSNLSLDTPSVLHPSNPQSPTTNQSPSVSNQPPPMVKSNSVAPEVPVQDKTKKTRKLKRSSRVVESSSESDEYEPTGSENDASYRASGKTYAAIQSHKRSKSSQPQSKKSNAENNSTPPSSEPARAATSTSDNHRPRKSTSPSTRSVARARRSVSRDVPVVVRTEPVDDLTEITHNIYEDQPARQLQPVPKEDSSAYDRRIYAGTMATRTRATSKRILMDESTGEPLRVFITYQTKDRLKYALLVKQLTNKDLLTQPRSDSLNLAESDYVTKLSILPLLNTFKFYDVELLQCSANLGYMPSREGYLIYDPEKDKMERRERVVEKVQIIDDDEQPIIKSEPSNDYPAYIRRMDINSKKSTPSISQVNSLTPNIEPASVVLSKPLQSSTKAKTDTPRVQEPQDKVRGAAVSSDTTVNMRKNKQSESRAQLNKPQATRPYSTVDDYTILLALNRYKNNEYQVYNVLFQCLGTLLNRSPTELEHRFRTRYAGKVNNILQFLKSQTIKPLPLQDLFDSIDKYLAHQQFEEKIAQSQPIVTAVGTNPKYSKKNQRAIDETVSLLNYVLPIFAREKLVRNQVFVDFERIYPCRLWASWEARYHELRGAIDAYNAGKLIKVPKYLEKVLKRHLGPSLMGRNSKISRIVRLVDMTKANTDDDTGTNKSDDDIEVLAAVPKRSYWKKHHRTPVSINSQYDPIVIDFSDTETQHTSSFNGEGNNVSGATTSNDKKEDNNNNANNNSGFNDPNSSSGSNSSSKVGSANNTRSISISATLVEDVSFNSNNTSTGSSAKLTTDTIMSDSVKATPRINLKHSQLPLSQSPSTFPSQPLSKNVTSQQTTAL</sequence>
<proteinExistence type="predicted"/>
<gene>
    <name evidence="2" type="ORF">BN980_GECA09s00758g</name>
</gene>
<evidence type="ECO:0000256" key="1">
    <source>
        <dbReference type="SAM" id="MobiDB-lite"/>
    </source>
</evidence>
<feature type="compositionally biased region" description="Polar residues" evidence="1">
    <location>
        <begin position="131"/>
        <end position="140"/>
    </location>
</feature>
<reference evidence="2" key="1">
    <citation type="submission" date="2014-03" db="EMBL/GenBank/DDBJ databases">
        <authorList>
            <person name="Casaregola S."/>
        </authorList>
    </citation>
    <scope>NUCLEOTIDE SEQUENCE [LARGE SCALE GENOMIC DNA]</scope>
    <source>
        <strain evidence="2">CLIB 918</strain>
    </source>
</reference>
<evidence type="ECO:0000313" key="2">
    <source>
        <dbReference type="EMBL" id="CDO54884.1"/>
    </source>
</evidence>
<feature type="region of interest" description="Disordered" evidence="1">
    <location>
        <begin position="819"/>
        <end position="874"/>
    </location>
</feature>
<protein>
    <submittedName>
        <fullName evidence="2">Uncharacterized protein</fullName>
    </submittedName>
</protein>
<comment type="caution">
    <text evidence="2">The sequence shown here is derived from an EMBL/GenBank/DDBJ whole genome shotgun (WGS) entry which is preliminary data.</text>
</comment>
<organism evidence="2 3">
    <name type="scientific">Geotrichum candidum</name>
    <name type="common">Oospora lactis</name>
    <name type="synonym">Dipodascus geotrichum</name>
    <dbReference type="NCBI Taxonomy" id="1173061"/>
    <lineage>
        <taxon>Eukaryota</taxon>
        <taxon>Fungi</taxon>
        <taxon>Dikarya</taxon>
        <taxon>Ascomycota</taxon>
        <taxon>Saccharomycotina</taxon>
        <taxon>Dipodascomycetes</taxon>
        <taxon>Dipodascales</taxon>
        <taxon>Dipodascaceae</taxon>
        <taxon>Geotrichum</taxon>
    </lineage>
</organism>
<feature type="region of interest" description="Disordered" evidence="1">
    <location>
        <begin position="1"/>
        <end position="274"/>
    </location>
</feature>
<feature type="compositionally biased region" description="Basic and acidic residues" evidence="1">
    <location>
        <begin position="507"/>
        <end position="522"/>
    </location>
</feature>
<feature type="compositionally biased region" description="Polar residues" evidence="1">
    <location>
        <begin position="820"/>
        <end position="837"/>
    </location>
</feature>
<dbReference type="AlphaFoldDB" id="A0A0J9XDE7"/>
<feature type="compositionally biased region" description="Low complexity" evidence="1">
    <location>
        <begin position="846"/>
        <end position="874"/>
    </location>
</feature>
<feature type="compositionally biased region" description="Basic and acidic residues" evidence="1">
    <location>
        <begin position="1"/>
        <end position="10"/>
    </location>
</feature>
<feature type="compositionally biased region" description="Low complexity" evidence="1">
    <location>
        <begin position="101"/>
        <end position="128"/>
    </location>
</feature>
<dbReference type="Proteomes" id="UP000242525">
    <property type="component" value="Unassembled WGS sequence"/>
</dbReference>